<dbReference type="RefSeq" id="WP_147561966.1">
    <property type="nucleotide sequence ID" value="NZ_SAYK01000010.1"/>
</dbReference>
<sequence length="585" mass="68084">MASKKSIKENKKLSIDDNGYFKVSLDTFLYNAGIIGFIEILKEAGASEGKNKEEIKNDIKDYYYEGQDLYVSKKFLKKSDLSQLYIYSMIKKFGDKSTISETFKNIDYLISKEGIEEKEFNSKINSIIDSLSSNSIKTGCETLQSNGLKIKIQENINNIKKNKKDIDKIKKYLKEIQNDYKNKEVKQTLLMKNIMYNKIRLFWENKSFLLPINSKNDLKEEFYKSFEEPLKSIIEGTKGKYNCITCGMETSNNMDTTFLFEVGVDTGRKKSAFWNCNPDSFICPLCNFIYACSPMGFIEIGNNNLVFVNYNDSIEYLIKMNASEEFKEDIKYKNEKYLFYNKIIQKILSIKTKELNSFQVITRNDKHYSSNIIGKDALQVIQTRKSDLKFISSFSIKTSNDEYINMFEECLDNILNFRNQWLLIFKVLKNDNKNNRVIYSVLFSILQIQITQKNIHKKGGIMKKKINLSYFAGKSGDEMRKIIIGVNNDMNLSDEQNKEADNKLRGLVYQLINSVYTNNKDIFFSNITRLYTGMNIVIPTIFTNIFEDDEYFKEIGFAYILGLKGAYDKDAYDNKENKNEEGENK</sequence>
<keyword evidence="1" id="KW-0175">Coiled coil</keyword>
<evidence type="ECO:0000256" key="1">
    <source>
        <dbReference type="SAM" id="Coils"/>
    </source>
</evidence>
<dbReference type="Proteomes" id="UP000322188">
    <property type="component" value="Unassembled WGS sequence"/>
</dbReference>
<evidence type="ECO:0000313" key="4">
    <source>
        <dbReference type="Proteomes" id="UP000322188"/>
    </source>
</evidence>
<name>A0A5C8GAW7_9SPIR</name>
<evidence type="ECO:0000259" key="2">
    <source>
        <dbReference type="Pfam" id="PF09706"/>
    </source>
</evidence>
<feature type="domain" description="CRISPR-associated protein CXXC-CXXC" evidence="2">
    <location>
        <begin position="238"/>
        <end position="297"/>
    </location>
</feature>
<dbReference type="AlphaFoldDB" id="A0A5C8GAW7"/>
<accession>A0A5C8GAW7</accession>
<organism evidence="3 4">
    <name type="scientific">Brachyspira aalborgi</name>
    <dbReference type="NCBI Taxonomy" id="29522"/>
    <lineage>
        <taxon>Bacteria</taxon>
        <taxon>Pseudomonadati</taxon>
        <taxon>Spirochaetota</taxon>
        <taxon>Spirochaetia</taxon>
        <taxon>Brachyspirales</taxon>
        <taxon>Brachyspiraceae</taxon>
        <taxon>Brachyspira</taxon>
    </lineage>
</organism>
<dbReference type="EMBL" id="SAYK01000010">
    <property type="protein sequence ID" value="TXJ59113.1"/>
    <property type="molecule type" value="Genomic_DNA"/>
</dbReference>
<proteinExistence type="predicted"/>
<dbReference type="GeneID" id="61067936"/>
<reference evidence="3 4" key="1">
    <citation type="journal article" date="1992" name="Lakartidningen">
        <title>[Penicillin V and not amoxicillin is the first choice preparation in acute otitis].</title>
        <authorList>
            <person name="Kamme C."/>
            <person name="Lundgren K."/>
            <person name="Prellner K."/>
        </authorList>
    </citation>
    <scope>NUCLEOTIDE SEQUENCE [LARGE SCALE GENOMIC DNA]</scope>
    <source>
        <strain evidence="3 4">PC2022III</strain>
    </source>
</reference>
<dbReference type="InterPro" id="IPR019121">
    <property type="entry name" value="CRISPR-assoc_CXXC-CXXC_dom"/>
</dbReference>
<protein>
    <recommendedName>
        <fullName evidence="2">CRISPR-associated protein CXXC-CXXC domain-containing protein</fullName>
    </recommendedName>
</protein>
<comment type="caution">
    <text evidence="3">The sequence shown here is derived from an EMBL/GenBank/DDBJ whole genome shotgun (WGS) entry which is preliminary data.</text>
</comment>
<feature type="coiled-coil region" evidence="1">
    <location>
        <begin position="159"/>
        <end position="186"/>
    </location>
</feature>
<dbReference type="Pfam" id="PF09706">
    <property type="entry name" value="Cas_CXXC_CXXC"/>
    <property type="match status" value="1"/>
</dbReference>
<gene>
    <name evidence="3" type="ORF">EPJ74_11400</name>
</gene>
<evidence type="ECO:0000313" key="3">
    <source>
        <dbReference type="EMBL" id="TXJ59113.1"/>
    </source>
</evidence>